<reference evidence="12" key="2">
    <citation type="submission" date="2019-10" db="EMBL/GenBank/DDBJ databases">
        <authorList>
            <consortium name="NCBI Pathogen Detection Project"/>
        </authorList>
    </citation>
    <scope>NUCLEOTIDE SEQUENCE</scope>
    <source>
        <strain evidence="12">AZ00058701</strain>
    </source>
</reference>
<dbReference type="AlphaFoldDB" id="A0AAN5T0F0"/>
<dbReference type="GO" id="GO:0015627">
    <property type="term" value="C:type II protein secretion system complex"/>
    <property type="evidence" value="ECO:0007669"/>
    <property type="project" value="InterPro"/>
</dbReference>
<evidence type="ECO:0000256" key="5">
    <source>
        <dbReference type="ARBA" id="ARBA00022519"/>
    </source>
</evidence>
<accession>A0AAN5T0F0</accession>
<proteinExistence type="inferred from homology"/>
<dbReference type="SUPFAM" id="SSF54523">
    <property type="entry name" value="Pili subunits"/>
    <property type="match status" value="1"/>
</dbReference>
<evidence type="ECO:0000256" key="2">
    <source>
        <dbReference type="ARBA" id="ARBA00021549"/>
    </source>
</evidence>
<gene>
    <name evidence="12" type="ORF">JBJ86_01520</name>
</gene>
<protein>
    <recommendedName>
        <fullName evidence="2">Type II secretion system protein H</fullName>
    </recommendedName>
    <alternativeName>
        <fullName evidence="10">General secretion pathway protein H</fullName>
    </alternativeName>
</protein>
<dbReference type="Proteomes" id="UP000866496">
    <property type="component" value="Unassembled WGS sequence"/>
</dbReference>
<dbReference type="GO" id="GO:0015628">
    <property type="term" value="P:protein secretion by the type II secretion system"/>
    <property type="evidence" value="ECO:0007669"/>
    <property type="project" value="InterPro"/>
</dbReference>
<dbReference type="InterPro" id="IPR022346">
    <property type="entry name" value="T2SS_GspH"/>
</dbReference>
<comment type="similarity">
    <text evidence="9">Belongs to the GSP H family.</text>
</comment>
<comment type="caution">
    <text evidence="12">The sequence shown here is derived from an EMBL/GenBank/DDBJ whole genome shotgun (WGS) entry which is preliminary data.</text>
</comment>
<dbReference type="InterPro" id="IPR045584">
    <property type="entry name" value="Pilin-like"/>
</dbReference>
<dbReference type="RefSeq" id="WP_010947157.1">
    <property type="nucleotide sequence ID" value="NZ_CCZO01000019.1"/>
</dbReference>
<evidence type="ECO:0000256" key="9">
    <source>
        <dbReference type="ARBA" id="ARBA00025772"/>
    </source>
</evidence>
<feature type="domain" description="General secretion pathway GspH" evidence="11">
    <location>
        <begin position="47"/>
        <end position="155"/>
    </location>
</feature>
<evidence type="ECO:0000256" key="3">
    <source>
        <dbReference type="ARBA" id="ARBA00022475"/>
    </source>
</evidence>
<keyword evidence="3" id="KW-1003">Cell membrane</keyword>
<evidence type="ECO:0000256" key="4">
    <source>
        <dbReference type="ARBA" id="ARBA00022481"/>
    </source>
</evidence>
<evidence type="ECO:0000256" key="6">
    <source>
        <dbReference type="ARBA" id="ARBA00022692"/>
    </source>
</evidence>
<keyword evidence="6" id="KW-0812">Transmembrane</keyword>
<dbReference type="PROSITE" id="PS00409">
    <property type="entry name" value="PROKAR_NTER_METHYL"/>
    <property type="match status" value="1"/>
</dbReference>
<evidence type="ECO:0000313" key="12">
    <source>
        <dbReference type="EMBL" id="HAU1878933.1"/>
    </source>
</evidence>
<evidence type="ECO:0000256" key="1">
    <source>
        <dbReference type="ARBA" id="ARBA00004377"/>
    </source>
</evidence>
<sequence>MRLQLMKITGFTLLETMLTLALLVGLLLLGSWSFFSLIQNNERETLVNSIKTAIQYSKIQAIHLGHPIYLLPFGSNENWSRGMVLAKLNQTTNKTELIHQWQWSSNSWNINWKGVDSNHRIIISNIPNRAMSNGKFILNNKRTNEKVVVTLNRLGRVRVGGN</sequence>
<name>A0AAN5T0F0_LEGPN</name>
<dbReference type="Pfam" id="PF12019">
    <property type="entry name" value="GspH"/>
    <property type="match status" value="1"/>
</dbReference>
<dbReference type="InterPro" id="IPR012902">
    <property type="entry name" value="N_methyl_site"/>
</dbReference>
<evidence type="ECO:0000256" key="8">
    <source>
        <dbReference type="ARBA" id="ARBA00023136"/>
    </source>
</evidence>
<keyword evidence="7" id="KW-1133">Transmembrane helix</keyword>
<evidence type="ECO:0000256" key="7">
    <source>
        <dbReference type="ARBA" id="ARBA00022989"/>
    </source>
</evidence>
<evidence type="ECO:0000313" key="13">
    <source>
        <dbReference type="Proteomes" id="UP000866496"/>
    </source>
</evidence>
<dbReference type="Gene3D" id="3.55.40.10">
    <property type="entry name" value="minor pseudopilin epsh domain"/>
    <property type="match status" value="1"/>
</dbReference>
<organism evidence="12 13">
    <name type="scientific">Legionella pneumophila</name>
    <dbReference type="NCBI Taxonomy" id="446"/>
    <lineage>
        <taxon>Bacteria</taxon>
        <taxon>Pseudomonadati</taxon>
        <taxon>Pseudomonadota</taxon>
        <taxon>Gammaproteobacteria</taxon>
        <taxon>Legionellales</taxon>
        <taxon>Legionellaceae</taxon>
        <taxon>Legionella</taxon>
    </lineage>
</organism>
<dbReference type="GO" id="GO:0005886">
    <property type="term" value="C:plasma membrane"/>
    <property type="evidence" value="ECO:0007669"/>
    <property type="project" value="UniProtKB-SubCell"/>
</dbReference>
<comment type="subcellular location">
    <subcellularLocation>
        <location evidence="1">Cell inner membrane</location>
        <topology evidence="1">Single-pass membrane protein</topology>
    </subcellularLocation>
</comment>
<dbReference type="EMBL" id="DACWHX010000002">
    <property type="protein sequence ID" value="HAU1878933.1"/>
    <property type="molecule type" value="Genomic_DNA"/>
</dbReference>
<evidence type="ECO:0000259" key="11">
    <source>
        <dbReference type="Pfam" id="PF12019"/>
    </source>
</evidence>
<dbReference type="GeneID" id="57035418"/>
<keyword evidence="5" id="KW-0997">Cell inner membrane</keyword>
<reference evidence="12" key="1">
    <citation type="journal article" date="2018" name="Genome Biol.">
        <title>SKESA: strategic k-mer extension for scrupulous assemblies.</title>
        <authorList>
            <person name="Souvorov A."/>
            <person name="Agarwala R."/>
            <person name="Lipman D.J."/>
        </authorList>
    </citation>
    <scope>NUCLEOTIDE SEQUENCE</scope>
    <source>
        <strain evidence="12">AZ00058701</strain>
    </source>
</reference>
<keyword evidence="8" id="KW-0472">Membrane</keyword>
<evidence type="ECO:0000256" key="10">
    <source>
        <dbReference type="ARBA" id="ARBA00030775"/>
    </source>
</evidence>
<keyword evidence="4" id="KW-0488">Methylation</keyword>